<dbReference type="PANTHER" id="PTHR43668">
    <property type="entry name" value="ALLANTOINASE"/>
    <property type="match status" value="1"/>
</dbReference>
<dbReference type="GO" id="GO:0004038">
    <property type="term" value="F:allantoinase activity"/>
    <property type="evidence" value="ECO:0007669"/>
    <property type="project" value="TreeGrafter"/>
</dbReference>
<reference evidence="7" key="2">
    <citation type="submission" date="2021-09" db="EMBL/GenBank/DDBJ databases">
        <authorList>
            <person name="Gilroy R."/>
        </authorList>
    </citation>
    <scope>NUCLEOTIDE SEQUENCE</scope>
    <source>
        <strain evidence="7">CHK55-1828</strain>
    </source>
</reference>
<dbReference type="InterPro" id="IPR006680">
    <property type="entry name" value="Amidohydro-rel"/>
</dbReference>
<accession>A0A921LF04</accession>
<dbReference type="Gene3D" id="2.30.40.10">
    <property type="entry name" value="Urease, subunit C, domain 1"/>
    <property type="match status" value="1"/>
</dbReference>
<dbReference type="GO" id="GO:0006145">
    <property type="term" value="P:purine nucleobase catabolic process"/>
    <property type="evidence" value="ECO:0007669"/>
    <property type="project" value="TreeGrafter"/>
</dbReference>
<sequence length="449" mass="49323">MKRTLIHNALIVNEGQTIQGSVVITDQGRIAEVLTHGKPLSAPCDETIDATGCYLLPGAIDDHVHFRDPGLTHKADILSESRAAAAGGVTSIMDMPNTLPQTTTLEALDAKLNLLDERCIVNHSAYFGATNNNYGDFARLDRSRVCGIKLFMGSSTGNMLVDRMESLRAIFGSTDLLIAVHCEDPASIRKNTEKYKAQYADEDDVPVSKHPNIRSSAACYASSSLAVKLARETGARLHVLHLSTARELNLLEAGPVSGKKITGEACVAHLLFSQADYRTLGTLIKCNPAVKTRADRDALRRAVNDDVIDIIATDHAPHLITEKKGGALKAVSGMPMIQFSLVSMLQLVDEGIFTIEKVVEKMCHAPAQLYGICERGFIREGWKADLVLVRPDTPWTLEKSLIQSKCGWSPLEGRTFEWRVERTFVNGHTVYDGHAVDESYRGEELRFDR</sequence>
<dbReference type="GO" id="GO:0005737">
    <property type="term" value="C:cytoplasm"/>
    <property type="evidence" value="ECO:0007669"/>
    <property type="project" value="TreeGrafter"/>
</dbReference>
<dbReference type="PROSITE" id="PS00483">
    <property type="entry name" value="DIHYDROOROTASE_2"/>
    <property type="match status" value="1"/>
</dbReference>
<gene>
    <name evidence="7" type="ORF">K8W02_11705</name>
</gene>
<dbReference type="GO" id="GO:0004151">
    <property type="term" value="F:dihydroorotase activity"/>
    <property type="evidence" value="ECO:0007669"/>
    <property type="project" value="UniProtKB-EC"/>
</dbReference>
<dbReference type="SUPFAM" id="SSF51556">
    <property type="entry name" value="Metallo-dependent hydrolases"/>
    <property type="match status" value="1"/>
</dbReference>
<organism evidence="7 8">
    <name type="scientific">Mediterranea massiliensis</name>
    <dbReference type="NCBI Taxonomy" id="1841865"/>
    <lineage>
        <taxon>Bacteria</taxon>
        <taxon>Pseudomonadati</taxon>
        <taxon>Bacteroidota</taxon>
        <taxon>Bacteroidia</taxon>
        <taxon>Bacteroidales</taxon>
        <taxon>Bacteroidaceae</taxon>
        <taxon>Mediterranea</taxon>
    </lineage>
</organism>
<dbReference type="EC" id="3.5.2.3" evidence="7"/>
<reference evidence="7" key="1">
    <citation type="journal article" date="2021" name="PeerJ">
        <title>Extensive microbial diversity within the chicken gut microbiome revealed by metagenomics and culture.</title>
        <authorList>
            <person name="Gilroy R."/>
            <person name="Ravi A."/>
            <person name="Getino M."/>
            <person name="Pursley I."/>
            <person name="Horton D.L."/>
            <person name="Alikhan N.F."/>
            <person name="Baker D."/>
            <person name="Gharbi K."/>
            <person name="Hall N."/>
            <person name="Watson M."/>
            <person name="Adriaenssens E.M."/>
            <person name="Foster-Nyarko E."/>
            <person name="Jarju S."/>
            <person name="Secka A."/>
            <person name="Antonio M."/>
            <person name="Oren A."/>
            <person name="Chaudhuri R.R."/>
            <person name="La Ragione R."/>
            <person name="Hildebrand F."/>
            <person name="Pallen M.J."/>
        </authorList>
    </citation>
    <scope>NUCLEOTIDE SEQUENCE</scope>
    <source>
        <strain evidence="7">CHK55-1828</strain>
    </source>
</reference>
<dbReference type="InterPro" id="IPR032466">
    <property type="entry name" value="Metal_Hydrolase"/>
</dbReference>
<dbReference type="SUPFAM" id="SSF51338">
    <property type="entry name" value="Composite domain of metallo-dependent hydrolases"/>
    <property type="match status" value="1"/>
</dbReference>
<dbReference type="InterPro" id="IPR011059">
    <property type="entry name" value="Metal-dep_hydrolase_composite"/>
</dbReference>
<evidence type="ECO:0000256" key="3">
    <source>
        <dbReference type="ARBA" id="ARBA00010286"/>
    </source>
</evidence>
<keyword evidence="5 7" id="KW-0378">Hydrolase</keyword>
<dbReference type="InterPro" id="IPR050138">
    <property type="entry name" value="DHOase/Allantoinase_Hydrolase"/>
</dbReference>
<comment type="similarity">
    <text evidence="3">Belongs to the metallo-dependent hydrolases superfamily. DHOase family. Class I DHOase subfamily.</text>
</comment>
<evidence type="ECO:0000259" key="6">
    <source>
        <dbReference type="Pfam" id="PF01979"/>
    </source>
</evidence>
<evidence type="ECO:0000256" key="1">
    <source>
        <dbReference type="ARBA" id="ARBA00001947"/>
    </source>
</evidence>
<dbReference type="CDD" id="cd01318">
    <property type="entry name" value="DHOase_IIb"/>
    <property type="match status" value="1"/>
</dbReference>
<evidence type="ECO:0000256" key="4">
    <source>
        <dbReference type="ARBA" id="ARBA00022723"/>
    </source>
</evidence>
<protein>
    <submittedName>
        <fullName evidence="7">Dihydroorotase</fullName>
        <ecNumber evidence="7">3.5.2.3</ecNumber>
    </submittedName>
</protein>
<feature type="domain" description="Amidohydrolase-related" evidence="6">
    <location>
        <begin position="54"/>
        <end position="430"/>
    </location>
</feature>
<proteinExistence type="inferred from homology"/>
<dbReference type="GO" id="GO:0046872">
    <property type="term" value="F:metal ion binding"/>
    <property type="evidence" value="ECO:0007669"/>
    <property type="project" value="UniProtKB-KW"/>
</dbReference>
<dbReference type="RefSeq" id="WP_276828992.1">
    <property type="nucleotide sequence ID" value="NZ_DYVX01000094.1"/>
</dbReference>
<evidence type="ECO:0000256" key="2">
    <source>
        <dbReference type="ARBA" id="ARBA00002368"/>
    </source>
</evidence>
<dbReference type="Pfam" id="PF01979">
    <property type="entry name" value="Amidohydro_1"/>
    <property type="match status" value="1"/>
</dbReference>
<evidence type="ECO:0000313" key="7">
    <source>
        <dbReference type="EMBL" id="HJF93027.1"/>
    </source>
</evidence>
<dbReference type="PANTHER" id="PTHR43668:SF4">
    <property type="entry name" value="ALLANTOINASE"/>
    <property type="match status" value="1"/>
</dbReference>
<comment type="caution">
    <text evidence="7">The sequence shown here is derived from an EMBL/GenBank/DDBJ whole genome shotgun (WGS) entry which is preliminary data.</text>
</comment>
<dbReference type="EMBL" id="DYVX01000094">
    <property type="protein sequence ID" value="HJF93027.1"/>
    <property type="molecule type" value="Genomic_DNA"/>
</dbReference>
<dbReference type="Gene3D" id="3.20.20.140">
    <property type="entry name" value="Metal-dependent hydrolases"/>
    <property type="match status" value="1"/>
</dbReference>
<dbReference type="Proteomes" id="UP000717835">
    <property type="component" value="Unassembled WGS sequence"/>
</dbReference>
<keyword evidence="4" id="KW-0479">Metal-binding</keyword>
<dbReference type="NCBIfam" id="NF006688">
    <property type="entry name" value="PRK09236.1"/>
    <property type="match status" value="1"/>
</dbReference>
<evidence type="ECO:0000256" key="5">
    <source>
        <dbReference type="ARBA" id="ARBA00022801"/>
    </source>
</evidence>
<comment type="cofactor">
    <cofactor evidence="1">
        <name>Zn(2+)</name>
        <dbReference type="ChEBI" id="CHEBI:29105"/>
    </cofactor>
</comment>
<evidence type="ECO:0000313" key="8">
    <source>
        <dbReference type="Proteomes" id="UP000717835"/>
    </source>
</evidence>
<dbReference type="InterPro" id="IPR002195">
    <property type="entry name" value="Dihydroorotase_CS"/>
</dbReference>
<dbReference type="AlphaFoldDB" id="A0A921LF04"/>
<comment type="function">
    <text evidence="2">Catalyzes the reversible cyclization of carbamoyl aspartate to dihydroorotate.</text>
</comment>
<name>A0A921LF04_9BACT</name>